<dbReference type="Pfam" id="PF00584">
    <property type="entry name" value="SecE"/>
    <property type="match status" value="1"/>
</dbReference>
<dbReference type="InterPro" id="IPR001901">
    <property type="entry name" value="Translocase_SecE/Sec61-g"/>
</dbReference>
<keyword evidence="7 8" id="KW-0472">Membrane</keyword>
<comment type="similarity">
    <text evidence="8">Belongs to the SecE/SEC61-gamma family.</text>
</comment>
<dbReference type="InterPro" id="IPR005807">
    <property type="entry name" value="SecE_bac"/>
</dbReference>
<dbReference type="Proteomes" id="UP001454489">
    <property type="component" value="Unassembled WGS sequence"/>
</dbReference>
<gene>
    <name evidence="8 9" type="primary">secE</name>
    <name evidence="9" type="ORF">WMO43_09525</name>
</gene>
<reference evidence="9 10" key="1">
    <citation type="submission" date="2024-03" db="EMBL/GenBank/DDBJ databases">
        <title>Human intestinal bacterial collection.</title>
        <authorList>
            <person name="Pauvert C."/>
            <person name="Hitch T.C.A."/>
            <person name="Clavel T."/>
        </authorList>
    </citation>
    <scope>NUCLEOTIDE SEQUENCE [LARGE SCALE GENOMIC DNA]</scope>
    <source>
        <strain evidence="9 10">CLA-AA-H185</strain>
    </source>
</reference>
<evidence type="ECO:0000256" key="4">
    <source>
        <dbReference type="ARBA" id="ARBA00022927"/>
    </source>
</evidence>
<dbReference type="Gene3D" id="1.20.5.1030">
    <property type="entry name" value="Preprotein translocase secy subunit"/>
    <property type="match status" value="1"/>
</dbReference>
<feature type="transmembrane region" description="Helical" evidence="8">
    <location>
        <begin position="38"/>
        <end position="59"/>
    </location>
</feature>
<organism evidence="9 10">
    <name type="scientific">Maccoyibacter intestinihominis</name>
    <dbReference type="NCBI Taxonomy" id="3133499"/>
    <lineage>
        <taxon>Bacteria</taxon>
        <taxon>Bacillati</taxon>
        <taxon>Bacillota</taxon>
        <taxon>Clostridia</taxon>
        <taxon>Lachnospirales</taxon>
        <taxon>Lachnospiraceae</taxon>
        <taxon>Maccoyibacter</taxon>
    </lineage>
</organism>
<keyword evidence="2 8" id="KW-0813">Transport</keyword>
<dbReference type="InterPro" id="IPR038379">
    <property type="entry name" value="SecE_sf"/>
</dbReference>
<dbReference type="HAMAP" id="MF_00422">
    <property type="entry name" value="SecE"/>
    <property type="match status" value="1"/>
</dbReference>
<accession>A0ABV1HEH2</accession>
<keyword evidence="8" id="KW-1003">Cell membrane</keyword>
<evidence type="ECO:0000256" key="8">
    <source>
        <dbReference type="HAMAP-Rule" id="MF_00422"/>
    </source>
</evidence>
<comment type="caution">
    <text evidence="9">The sequence shown here is derived from an EMBL/GenBank/DDBJ whole genome shotgun (WGS) entry which is preliminary data.</text>
</comment>
<protein>
    <recommendedName>
        <fullName evidence="8">Protein translocase subunit SecE</fullName>
    </recommendedName>
</protein>
<dbReference type="EMBL" id="JBBMEX010000009">
    <property type="protein sequence ID" value="MEQ2558106.1"/>
    <property type="molecule type" value="Genomic_DNA"/>
</dbReference>
<keyword evidence="3 8" id="KW-0812">Transmembrane</keyword>
<evidence type="ECO:0000256" key="5">
    <source>
        <dbReference type="ARBA" id="ARBA00022989"/>
    </source>
</evidence>
<name>A0ABV1HEH2_9FIRM</name>
<dbReference type="NCBIfam" id="TIGR00964">
    <property type="entry name" value="secE_bact"/>
    <property type="match status" value="1"/>
</dbReference>
<comment type="subcellular location">
    <subcellularLocation>
        <location evidence="8">Cell membrane</location>
        <topology evidence="8">Single-pass membrane protein</topology>
    </subcellularLocation>
    <subcellularLocation>
        <location evidence="1">Membrane</location>
    </subcellularLocation>
</comment>
<evidence type="ECO:0000313" key="10">
    <source>
        <dbReference type="Proteomes" id="UP001454489"/>
    </source>
</evidence>
<sequence>MGETTNNESAPKESRYAGLKAEFNKIVWPDKDSVTKQTTAVVIASVILGLIIALIDYIIQYGVDFLVKL</sequence>
<proteinExistence type="inferred from homology"/>
<comment type="subunit">
    <text evidence="8">Component of the Sec protein translocase complex. Heterotrimer consisting of SecY, SecE and SecG subunits. The heterotrimers can form oligomers, although 1 heterotrimer is thought to be able to translocate proteins. Interacts with the ribosome. Interacts with SecDF, and other proteins may be involved. Interacts with SecA.</text>
</comment>
<evidence type="ECO:0000256" key="1">
    <source>
        <dbReference type="ARBA" id="ARBA00004370"/>
    </source>
</evidence>
<evidence type="ECO:0000313" key="9">
    <source>
        <dbReference type="EMBL" id="MEQ2558106.1"/>
    </source>
</evidence>
<dbReference type="RefSeq" id="WP_177963643.1">
    <property type="nucleotide sequence ID" value="NZ_JBBMEX010000009.1"/>
</dbReference>
<comment type="function">
    <text evidence="8">Essential subunit of the Sec protein translocation channel SecYEG. Clamps together the 2 halves of SecY. May contact the channel plug during translocation.</text>
</comment>
<keyword evidence="6 8" id="KW-0811">Translocation</keyword>
<evidence type="ECO:0000256" key="7">
    <source>
        <dbReference type="ARBA" id="ARBA00023136"/>
    </source>
</evidence>
<evidence type="ECO:0000256" key="6">
    <source>
        <dbReference type="ARBA" id="ARBA00023010"/>
    </source>
</evidence>
<keyword evidence="10" id="KW-1185">Reference proteome</keyword>
<evidence type="ECO:0000256" key="3">
    <source>
        <dbReference type="ARBA" id="ARBA00022692"/>
    </source>
</evidence>
<evidence type="ECO:0000256" key="2">
    <source>
        <dbReference type="ARBA" id="ARBA00022448"/>
    </source>
</evidence>
<keyword evidence="4 8" id="KW-0653">Protein transport</keyword>
<keyword evidence="5 8" id="KW-1133">Transmembrane helix</keyword>